<comment type="pathway">
    <text evidence="1">Cofactor biosynthesis; thiamine diphosphate biosynthesis.</text>
</comment>
<evidence type="ECO:0000256" key="5">
    <source>
        <dbReference type="ARBA" id="ARBA00050018"/>
    </source>
</evidence>
<name>A0A177KYW0_9BACI</name>
<dbReference type="Gene3D" id="3.30.9.10">
    <property type="entry name" value="D-Amino Acid Oxidase, subunit A, domain 2"/>
    <property type="match status" value="1"/>
</dbReference>
<dbReference type="RefSeq" id="WP_063974569.1">
    <property type="nucleotide sequence ID" value="NZ_LQWZ01000008.1"/>
</dbReference>
<dbReference type="PANTHER" id="PTHR13847:SF289">
    <property type="entry name" value="GLYCINE OXIDASE"/>
    <property type="match status" value="1"/>
</dbReference>
<dbReference type="Proteomes" id="UP000077271">
    <property type="component" value="Unassembled WGS sequence"/>
</dbReference>
<evidence type="ECO:0000256" key="2">
    <source>
        <dbReference type="ARBA" id="ARBA00022977"/>
    </source>
</evidence>
<dbReference type="EMBL" id="LQWZ01000008">
    <property type="protein sequence ID" value="OAH58533.1"/>
    <property type="molecule type" value="Genomic_DNA"/>
</dbReference>
<dbReference type="PANTHER" id="PTHR13847">
    <property type="entry name" value="SARCOSINE DEHYDROGENASE-RELATED"/>
    <property type="match status" value="1"/>
</dbReference>
<proteinExistence type="predicted"/>
<dbReference type="SUPFAM" id="SSF54373">
    <property type="entry name" value="FAD-linked reductases, C-terminal domain"/>
    <property type="match status" value="1"/>
</dbReference>
<dbReference type="UniPathway" id="UPA00060"/>
<dbReference type="AlphaFoldDB" id="A0A177KYW0"/>
<evidence type="ECO:0000256" key="3">
    <source>
        <dbReference type="ARBA" id="ARBA00023002"/>
    </source>
</evidence>
<dbReference type="Gene3D" id="3.50.50.60">
    <property type="entry name" value="FAD/NAD(P)-binding domain"/>
    <property type="match status" value="1"/>
</dbReference>
<reference evidence="7 8" key="1">
    <citation type="submission" date="2016-01" db="EMBL/GenBank/DDBJ databases">
        <title>Investigation of taxonomic status of Bacillus aminovorans.</title>
        <authorList>
            <person name="Verma A."/>
            <person name="Pal Y."/>
            <person name="Krishnamurthi S."/>
        </authorList>
    </citation>
    <scope>NUCLEOTIDE SEQUENCE [LARGE SCALE GENOMIC DNA]</scope>
    <source>
        <strain evidence="7 8">DSM 4337</strain>
    </source>
</reference>
<comment type="caution">
    <text evidence="7">The sequence shown here is derived from an EMBL/GenBank/DDBJ whole genome shotgun (WGS) entry which is preliminary data.</text>
</comment>
<dbReference type="InterPro" id="IPR006076">
    <property type="entry name" value="FAD-dep_OxRdtase"/>
</dbReference>
<dbReference type="PROSITE" id="PS51257">
    <property type="entry name" value="PROKAR_LIPOPROTEIN"/>
    <property type="match status" value="1"/>
</dbReference>
<dbReference type="GO" id="GO:0050660">
    <property type="term" value="F:flavin adenine dinucleotide binding"/>
    <property type="evidence" value="ECO:0007669"/>
    <property type="project" value="InterPro"/>
</dbReference>
<dbReference type="GO" id="GO:0009228">
    <property type="term" value="P:thiamine biosynthetic process"/>
    <property type="evidence" value="ECO:0007669"/>
    <property type="project" value="UniProtKB-KW"/>
</dbReference>
<evidence type="ECO:0000256" key="4">
    <source>
        <dbReference type="ARBA" id="ARBA00049872"/>
    </source>
</evidence>
<keyword evidence="3" id="KW-0560">Oxidoreductase</keyword>
<dbReference type="InterPro" id="IPR036188">
    <property type="entry name" value="FAD/NAD-bd_sf"/>
</dbReference>
<dbReference type="NCBIfam" id="TIGR02352">
    <property type="entry name" value="thiamin_ThiO"/>
    <property type="match status" value="1"/>
</dbReference>
<evidence type="ECO:0000259" key="6">
    <source>
        <dbReference type="Pfam" id="PF01266"/>
    </source>
</evidence>
<dbReference type="GO" id="GO:0005737">
    <property type="term" value="C:cytoplasm"/>
    <property type="evidence" value="ECO:0007669"/>
    <property type="project" value="TreeGrafter"/>
</dbReference>
<dbReference type="EC" id="1.4.3.19" evidence="5"/>
<dbReference type="InterPro" id="IPR012727">
    <property type="entry name" value="Gly_oxidase_ThiO"/>
</dbReference>
<accession>A0A177KYW0</accession>
<dbReference type="OrthoDB" id="9794226at2"/>
<keyword evidence="2" id="KW-0784">Thiamine biosynthesis</keyword>
<sequence length="378" mass="40245">MRRYDVIIAGGGVIGCSIAYRLAKSGLSVAVFDAGTAGKASIAAGGMLGAQNEFEYENPLMNIALESRAMFSDLRDELFEESGVDIELRKAGLLKVAATADDKPALLKQYAFLSGKDASVKWLEPDDVPSVESCMSIETAGAIYLEKDNQVKAPLLAHAFLQAAVNAGVHVYEREAVIRVVVEANTVCGVQTARGVFHSDRVINAAGAWSGTLFAEADFMPPIIPVKGECISVKLSEAAPVKTVFAVDGCYIVPKRNKELLIGATSYPGSFDSSVTAGGIRSLLNRAARLLPVLDEGIIDRTWTGVRPQSSDGLPIIGAHPSIKGLSICTGHYRNGILLSPVTGVLMERYLNGCEKTAAVLAPFSPSRFQTKKEELLV</sequence>
<gene>
    <name evidence="7" type="ORF">AWH48_17425</name>
</gene>
<evidence type="ECO:0000256" key="1">
    <source>
        <dbReference type="ARBA" id="ARBA00004948"/>
    </source>
</evidence>
<dbReference type="GO" id="GO:0009229">
    <property type="term" value="P:thiamine diphosphate biosynthetic process"/>
    <property type="evidence" value="ECO:0007669"/>
    <property type="project" value="UniProtKB-UniPathway"/>
</dbReference>
<feature type="domain" description="FAD dependent oxidoreductase" evidence="6">
    <location>
        <begin position="5"/>
        <end position="347"/>
    </location>
</feature>
<dbReference type="GO" id="GO:0043799">
    <property type="term" value="F:glycine oxidase activity"/>
    <property type="evidence" value="ECO:0007669"/>
    <property type="project" value="UniProtKB-EC"/>
</dbReference>
<evidence type="ECO:0000313" key="7">
    <source>
        <dbReference type="EMBL" id="OAH58533.1"/>
    </source>
</evidence>
<dbReference type="Pfam" id="PF01266">
    <property type="entry name" value="DAO"/>
    <property type="match status" value="1"/>
</dbReference>
<evidence type="ECO:0000313" key="8">
    <source>
        <dbReference type="Proteomes" id="UP000077271"/>
    </source>
</evidence>
<organism evidence="7 8">
    <name type="scientific">Domibacillus aminovorans</name>
    <dbReference type="NCBI Taxonomy" id="29332"/>
    <lineage>
        <taxon>Bacteria</taxon>
        <taxon>Bacillati</taxon>
        <taxon>Bacillota</taxon>
        <taxon>Bacilli</taxon>
        <taxon>Bacillales</taxon>
        <taxon>Bacillaceae</taxon>
        <taxon>Domibacillus</taxon>
    </lineage>
</organism>
<dbReference type="SUPFAM" id="SSF51905">
    <property type="entry name" value="FAD/NAD(P)-binding domain"/>
    <property type="match status" value="1"/>
</dbReference>
<comment type="catalytic activity">
    <reaction evidence="4">
        <text>glycine + O2 + H2O = glyoxylate + H2O2 + NH4(+)</text>
        <dbReference type="Rhea" id="RHEA:11532"/>
        <dbReference type="ChEBI" id="CHEBI:15377"/>
        <dbReference type="ChEBI" id="CHEBI:15379"/>
        <dbReference type="ChEBI" id="CHEBI:16240"/>
        <dbReference type="ChEBI" id="CHEBI:28938"/>
        <dbReference type="ChEBI" id="CHEBI:36655"/>
        <dbReference type="ChEBI" id="CHEBI:57305"/>
        <dbReference type="EC" id="1.4.3.19"/>
    </reaction>
</comment>
<protein>
    <recommendedName>
        <fullName evidence="5">glycine oxidase</fullName>
        <ecNumber evidence="5">1.4.3.19</ecNumber>
    </recommendedName>
</protein>